<evidence type="ECO:0000313" key="9">
    <source>
        <dbReference type="EMBL" id="VDM33712.1"/>
    </source>
</evidence>
<dbReference type="Proteomes" id="UP000274429">
    <property type="component" value="Unassembled WGS sequence"/>
</dbReference>
<evidence type="ECO:0000256" key="6">
    <source>
        <dbReference type="ARBA" id="ARBA00023002"/>
    </source>
</evidence>
<dbReference type="GO" id="GO:0030327">
    <property type="term" value="P:prenylated protein catabolic process"/>
    <property type="evidence" value="ECO:0007669"/>
    <property type="project" value="TreeGrafter"/>
</dbReference>
<feature type="domain" description="Prenylcysteine lyase" evidence="8">
    <location>
        <begin position="133"/>
        <end position="502"/>
    </location>
</feature>
<keyword evidence="6" id="KW-0560">Oxidoreductase</keyword>
<gene>
    <name evidence="9" type="ORF">TTAC_LOCUS9011</name>
</gene>
<evidence type="ECO:0000313" key="11">
    <source>
        <dbReference type="WBParaSite" id="TTAC_0000902601-mRNA-1"/>
    </source>
</evidence>
<dbReference type="SUPFAM" id="SSF51905">
    <property type="entry name" value="FAD/NAD(P)-binding domain"/>
    <property type="match status" value="1"/>
</dbReference>
<dbReference type="InterPro" id="IPR010795">
    <property type="entry name" value="Prenylcys_lyase"/>
</dbReference>
<dbReference type="OrthoDB" id="437369at2759"/>
<evidence type="ECO:0000256" key="2">
    <source>
        <dbReference type="ARBA" id="ARBA00009967"/>
    </source>
</evidence>
<dbReference type="Pfam" id="PF07156">
    <property type="entry name" value="Prenylcys_lyase"/>
    <property type="match status" value="1"/>
</dbReference>
<sequence length="509" mass="56675">MRDFTQTTALTNNVPIDCHHRSSDKRVAIVGGGFSGCSTAYFLRQFLEKAVSITVFEKSDRLGGRVRSTSVEGEDELFETGGAIYTSNNKYMNMFVNQFGLVAHRHTPPDEALSLYRGRLHPCAFSSNAGPLFINRLRFAILYGTDLVRFRLAIASYRRTFDRIYDLQKKGVSFDSPVAMLGALSPVFPRMLRSTFDAWLERRLKLSDRFCKEVVYGLVSNCYCSDLTLHAFAGMTSVSGFGAELFSVVGGNEKVAQKLCEAALRSNPSDISRKVSLRTTVTKLSRGLKRRFLVTYENDGVERSEEFDFVVLAFPIHEKASAVPQADGDLIKYLPPRRKYIEVDLTHFRGELEAKEFGLPAEKLECGGSKGVTILPTYEGYEVEKSTLFKYLGRAWSTSVRNIGNSRTGMGCWSAFSLPQRTPDPGVQLLKNYAKSPAILINSSRWFAYPIFSVAQSDLEKAHGKILLTDGLIYVNSLESLASNMEMALIGGCNAALLIAHSEDFRTVD</sequence>
<accession>A0A0R3X6A1</accession>
<dbReference type="GO" id="GO:0001735">
    <property type="term" value="F:prenylcysteine oxidase activity"/>
    <property type="evidence" value="ECO:0007669"/>
    <property type="project" value="InterPro"/>
</dbReference>
<dbReference type="InterPro" id="IPR036188">
    <property type="entry name" value="FAD/NAD-bd_sf"/>
</dbReference>
<reference evidence="11" key="1">
    <citation type="submission" date="2017-02" db="UniProtKB">
        <authorList>
            <consortium name="WormBaseParasite"/>
        </authorList>
    </citation>
    <scope>IDENTIFICATION</scope>
</reference>
<keyword evidence="10" id="KW-1185">Reference proteome</keyword>
<dbReference type="PANTHER" id="PTHR15944:SF0">
    <property type="entry name" value="PRENYLCYSTEINE LYASE DOMAIN-CONTAINING PROTEIN"/>
    <property type="match status" value="1"/>
</dbReference>
<dbReference type="Gene3D" id="3.50.50.60">
    <property type="entry name" value="FAD/NAD(P)-binding domain"/>
    <property type="match status" value="1"/>
</dbReference>
<evidence type="ECO:0000256" key="1">
    <source>
        <dbReference type="ARBA" id="ARBA00001974"/>
    </source>
</evidence>
<reference evidence="9 10" key="2">
    <citation type="submission" date="2018-11" db="EMBL/GenBank/DDBJ databases">
        <authorList>
            <consortium name="Pathogen Informatics"/>
        </authorList>
    </citation>
    <scope>NUCLEOTIDE SEQUENCE [LARGE SCALE GENOMIC DNA]</scope>
</reference>
<evidence type="ECO:0000259" key="8">
    <source>
        <dbReference type="Pfam" id="PF07156"/>
    </source>
</evidence>
<keyword evidence="7" id="KW-0325">Glycoprotein</keyword>
<proteinExistence type="inferred from homology"/>
<dbReference type="GO" id="GO:0030328">
    <property type="term" value="P:prenylcysteine catabolic process"/>
    <property type="evidence" value="ECO:0007669"/>
    <property type="project" value="InterPro"/>
</dbReference>
<evidence type="ECO:0000256" key="3">
    <source>
        <dbReference type="ARBA" id="ARBA00022630"/>
    </source>
</evidence>
<dbReference type="InterPro" id="IPR017046">
    <property type="entry name" value="Prenylcysteine_Oxase1"/>
</dbReference>
<comment type="cofactor">
    <cofactor evidence="1">
        <name>FAD</name>
        <dbReference type="ChEBI" id="CHEBI:57692"/>
    </cofactor>
</comment>
<dbReference type="Pfam" id="PF13450">
    <property type="entry name" value="NAD_binding_8"/>
    <property type="match status" value="1"/>
</dbReference>
<name>A0A0R3X6A1_HYDTA</name>
<evidence type="ECO:0000256" key="5">
    <source>
        <dbReference type="ARBA" id="ARBA00022827"/>
    </source>
</evidence>
<protein>
    <submittedName>
        <fullName evidence="11">Prenylcys_lyase domain-containing protein</fullName>
    </submittedName>
</protein>
<dbReference type="WBParaSite" id="TTAC_0000902601-mRNA-1">
    <property type="protein sequence ID" value="TTAC_0000902601-mRNA-1"/>
    <property type="gene ID" value="TTAC_0000902601"/>
</dbReference>
<evidence type="ECO:0000256" key="7">
    <source>
        <dbReference type="ARBA" id="ARBA00023180"/>
    </source>
</evidence>
<keyword evidence="3" id="KW-0285">Flavoprotein</keyword>
<organism evidence="11">
    <name type="scientific">Hydatigena taeniaeformis</name>
    <name type="common">Feline tapeworm</name>
    <name type="synonym">Taenia taeniaeformis</name>
    <dbReference type="NCBI Taxonomy" id="6205"/>
    <lineage>
        <taxon>Eukaryota</taxon>
        <taxon>Metazoa</taxon>
        <taxon>Spiralia</taxon>
        <taxon>Lophotrochozoa</taxon>
        <taxon>Platyhelminthes</taxon>
        <taxon>Cestoda</taxon>
        <taxon>Eucestoda</taxon>
        <taxon>Cyclophyllidea</taxon>
        <taxon>Taeniidae</taxon>
        <taxon>Hydatigera</taxon>
    </lineage>
</organism>
<dbReference type="EMBL" id="UYWX01020654">
    <property type="protein sequence ID" value="VDM33712.1"/>
    <property type="molecule type" value="Genomic_DNA"/>
</dbReference>
<comment type="similarity">
    <text evidence="2">Belongs to the prenylcysteine oxidase family.</text>
</comment>
<evidence type="ECO:0000256" key="4">
    <source>
        <dbReference type="ARBA" id="ARBA00022729"/>
    </source>
</evidence>
<keyword evidence="4" id="KW-0732">Signal</keyword>
<dbReference type="AlphaFoldDB" id="A0A0R3X6A1"/>
<keyword evidence="5" id="KW-0274">FAD</keyword>
<dbReference type="STRING" id="6205.A0A0R3X6A1"/>
<evidence type="ECO:0000313" key="10">
    <source>
        <dbReference type="Proteomes" id="UP000274429"/>
    </source>
</evidence>
<dbReference type="PANTHER" id="PTHR15944">
    <property type="entry name" value="FARNESYLCYSTEINE LYASE"/>
    <property type="match status" value="1"/>
</dbReference>